<keyword evidence="13" id="KW-1185">Reference proteome</keyword>
<sequence length="171" mass="19773">MINSINKSFENISNLQFKFKRLESGPNSILIANSNEFCKLLTMKVSPLNKNEGYIKFLIPYSTLIPYKSELSKISLKGKDLKEKEIWFQYFENVINNLKLNVCVEHTEKIFRLKDLSDIKVGNTIVLNRTNDQNWNLVINNIKVSDCKLGQINNKIAVEILDQIDAAKYLE</sequence>
<dbReference type="InterPro" id="IPR001543">
    <property type="entry name" value="FliN-like_C"/>
</dbReference>
<organism evidence="12 13">
    <name type="scientific">Candidatus Aquarickettsia rohweri</name>
    <dbReference type="NCBI Taxonomy" id="2602574"/>
    <lineage>
        <taxon>Bacteria</taxon>
        <taxon>Pseudomonadati</taxon>
        <taxon>Pseudomonadota</taxon>
        <taxon>Alphaproteobacteria</taxon>
        <taxon>Rickettsiales</taxon>
        <taxon>Candidatus Midichloriaceae</taxon>
        <taxon>Candidatus Aquarickettsia</taxon>
    </lineage>
</organism>
<accession>A0A429XK06</accession>
<comment type="caution">
    <text evidence="12">The sequence shown here is derived from an EMBL/GenBank/DDBJ whole genome shotgun (WGS) entry which is preliminary data.</text>
</comment>
<dbReference type="SUPFAM" id="SSF101801">
    <property type="entry name" value="Surface presentation of antigens (SPOA)"/>
    <property type="match status" value="1"/>
</dbReference>
<dbReference type="InterPro" id="IPR036429">
    <property type="entry name" value="SpoA-like_sf"/>
</dbReference>
<dbReference type="GO" id="GO:0071978">
    <property type="term" value="P:bacterial-type flagellum-dependent swarming motility"/>
    <property type="evidence" value="ECO:0007669"/>
    <property type="project" value="TreeGrafter"/>
</dbReference>
<dbReference type="Pfam" id="PF01052">
    <property type="entry name" value="FliMN_C"/>
    <property type="match status" value="1"/>
</dbReference>
<dbReference type="EMBL" id="RXFM01000043">
    <property type="protein sequence ID" value="RST66355.1"/>
    <property type="molecule type" value="Genomic_DNA"/>
</dbReference>
<evidence type="ECO:0000256" key="1">
    <source>
        <dbReference type="ARBA" id="ARBA00004117"/>
    </source>
</evidence>
<evidence type="ECO:0000256" key="9">
    <source>
        <dbReference type="ARBA" id="ARBA00023143"/>
    </source>
</evidence>
<dbReference type="AlphaFoldDB" id="A0A429XK06"/>
<dbReference type="RefSeq" id="WP_153183761.1">
    <property type="nucleotide sequence ID" value="NZ_RXFM01000043.1"/>
</dbReference>
<keyword evidence="8" id="KW-0472">Membrane</keyword>
<evidence type="ECO:0000313" key="12">
    <source>
        <dbReference type="EMBL" id="RST66355.1"/>
    </source>
</evidence>
<keyword evidence="6" id="KW-0145">Chemotaxis</keyword>
<evidence type="ECO:0000256" key="6">
    <source>
        <dbReference type="ARBA" id="ARBA00022500"/>
    </source>
</evidence>
<gene>
    <name evidence="12" type="ORF">EIC27_03640</name>
</gene>
<dbReference type="PANTHER" id="PTHR30034:SF6">
    <property type="entry name" value="YOP PROTEINS TRANSLOCATION PROTEIN Q"/>
    <property type="match status" value="1"/>
</dbReference>
<keyword evidence="9" id="KW-0975">Bacterial flagellum</keyword>
<comment type="subcellular location">
    <subcellularLocation>
        <location evidence="1">Bacterial flagellum basal body</location>
    </subcellularLocation>
    <subcellularLocation>
        <location evidence="2">Cell membrane</location>
        <topology evidence="2">Peripheral membrane protein</topology>
    </subcellularLocation>
</comment>
<evidence type="ECO:0000256" key="4">
    <source>
        <dbReference type="ARBA" id="ARBA00021898"/>
    </source>
</evidence>
<evidence type="ECO:0000256" key="3">
    <source>
        <dbReference type="ARBA" id="ARBA00011049"/>
    </source>
</evidence>
<evidence type="ECO:0000313" key="13">
    <source>
        <dbReference type="Proteomes" id="UP000279470"/>
    </source>
</evidence>
<dbReference type="GO" id="GO:0005886">
    <property type="term" value="C:plasma membrane"/>
    <property type="evidence" value="ECO:0007669"/>
    <property type="project" value="UniProtKB-SubCell"/>
</dbReference>
<dbReference type="GO" id="GO:0050918">
    <property type="term" value="P:positive chemotaxis"/>
    <property type="evidence" value="ECO:0007669"/>
    <property type="project" value="TreeGrafter"/>
</dbReference>
<evidence type="ECO:0000256" key="10">
    <source>
        <dbReference type="ARBA" id="ARBA00025044"/>
    </source>
</evidence>
<name>A0A429XK06_9RICK</name>
<keyword evidence="7" id="KW-0283">Flagellar rotation</keyword>
<dbReference type="GO" id="GO:0009425">
    <property type="term" value="C:bacterial-type flagellum basal body"/>
    <property type="evidence" value="ECO:0007669"/>
    <property type="project" value="UniProtKB-SubCell"/>
</dbReference>
<dbReference type="Gene3D" id="2.30.330.10">
    <property type="entry name" value="SpoA-like"/>
    <property type="match status" value="1"/>
</dbReference>
<protein>
    <recommendedName>
        <fullName evidence="4">Flagellar motor switch protein FliM</fullName>
    </recommendedName>
</protein>
<dbReference type="InterPro" id="IPR028976">
    <property type="entry name" value="CheC-like_sf"/>
</dbReference>
<evidence type="ECO:0000256" key="8">
    <source>
        <dbReference type="ARBA" id="ARBA00023136"/>
    </source>
</evidence>
<comment type="similarity">
    <text evidence="3">Belongs to the FliM family.</text>
</comment>
<dbReference type="Gene3D" id="3.40.1550.10">
    <property type="entry name" value="CheC-like"/>
    <property type="match status" value="1"/>
</dbReference>
<feature type="domain" description="Flagellar motor switch protein FliN-like C-terminal" evidence="11">
    <location>
        <begin position="95"/>
        <end position="164"/>
    </location>
</feature>
<evidence type="ECO:0000259" key="11">
    <source>
        <dbReference type="Pfam" id="PF01052"/>
    </source>
</evidence>
<dbReference type="PANTHER" id="PTHR30034">
    <property type="entry name" value="FLAGELLAR MOTOR SWITCH PROTEIN FLIM"/>
    <property type="match status" value="1"/>
</dbReference>
<evidence type="ECO:0000256" key="2">
    <source>
        <dbReference type="ARBA" id="ARBA00004202"/>
    </source>
</evidence>
<evidence type="ECO:0000256" key="5">
    <source>
        <dbReference type="ARBA" id="ARBA00022475"/>
    </source>
</evidence>
<dbReference type="Proteomes" id="UP000279470">
    <property type="component" value="Unassembled WGS sequence"/>
</dbReference>
<evidence type="ECO:0000256" key="7">
    <source>
        <dbReference type="ARBA" id="ARBA00022779"/>
    </source>
</evidence>
<keyword evidence="5" id="KW-1003">Cell membrane</keyword>
<proteinExistence type="inferred from homology"/>
<comment type="function">
    <text evidence="10">FliM is one of three proteins (FliG, FliN, FliM) that forms the rotor-mounted switch complex (C ring), located at the base of the basal body. This complex interacts with the CheY and CheZ chemotaxis proteins, in addition to contacting components of the motor that determine the direction of flagellar rotation.</text>
</comment>
<reference evidence="13" key="1">
    <citation type="submission" date="2018-11" db="EMBL/GenBank/DDBJ databases">
        <title>Phylogenetic, genomic, and biogeographic characterization of a novel and ubiquitous marine invertebrate-associated Rickettsiales parasite, Candidatus Marinoinvertebrata rohwerii, gen. nov., sp. nov.</title>
        <authorList>
            <person name="Klinges J.G."/>
            <person name="Rosales S.M."/>
            <person name="Mcminds R."/>
            <person name="Shaver E.C."/>
            <person name="Shantz A."/>
            <person name="Peters E.C."/>
            <person name="Burkepile D.E."/>
            <person name="Silliman B.R."/>
            <person name="Vega Thurber R.L."/>
        </authorList>
    </citation>
    <scope>NUCLEOTIDE SEQUENCE [LARGE SCALE GENOMIC DNA]</scope>
    <source>
        <strain evidence="13">a_cerv_44</strain>
    </source>
</reference>